<reference evidence="11" key="2">
    <citation type="journal article" date="2022" name="Hortic Res">
        <title>The genome of Dioscorea zingiberensis sheds light on the biosynthesis, origin and evolution of the medicinally important diosgenin saponins.</title>
        <authorList>
            <person name="Li Y."/>
            <person name="Tan C."/>
            <person name="Li Z."/>
            <person name="Guo J."/>
            <person name="Li S."/>
            <person name="Chen X."/>
            <person name="Wang C."/>
            <person name="Dai X."/>
            <person name="Yang H."/>
            <person name="Song W."/>
            <person name="Hou L."/>
            <person name="Xu J."/>
            <person name="Tong Z."/>
            <person name="Xu A."/>
            <person name="Yuan X."/>
            <person name="Wang W."/>
            <person name="Yang Q."/>
            <person name="Chen L."/>
            <person name="Sun Z."/>
            <person name="Wang K."/>
            <person name="Pan B."/>
            <person name="Chen J."/>
            <person name="Bao Y."/>
            <person name="Liu F."/>
            <person name="Qi X."/>
            <person name="Gang D.R."/>
            <person name="Wen J."/>
            <person name="Li J."/>
        </authorList>
    </citation>
    <scope>NUCLEOTIDE SEQUENCE</scope>
    <source>
        <strain evidence="11">Dzin_1.0</strain>
    </source>
</reference>
<keyword evidence="9" id="KW-0326">Glycosidase</keyword>
<proteinExistence type="predicted"/>
<dbReference type="Pfam" id="PF08719">
    <property type="entry name" value="NADAR"/>
    <property type="match status" value="1"/>
</dbReference>
<dbReference type="PANTHER" id="PTHR38011:SF7">
    <property type="entry name" value="2,5-DIAMINO-6-RIBOSYLAMINO-4(3H)-PYRIMIDINONE 5'-PHOSPHATE REDUCTASE"/>
    <property type="match status" value="1"/>
</dbReference>
<dbReference type="InterPro" id="IPR050765">
    <property type="entry name" value="Riboflavin_Biosynth_HTPR"/>
</dbReference>
<accession>A0A9D5HMN5</accession>
<dbReference type="GO" id="GO:0008835">
    <property type="term" value="F:diaminohydroxyphosphoribosylaminopyrimidine deaminase activity"/>
    <property type="evidence" value="ECO:0007669"/>
    <property type="project" value="InterPro"/>
</dbReference>
<dbReference type="NCBIfam" id="TIGR00227">
    <property type="entry name" value="ribD_Cterm"/>
    <property type="match status" value="1"/>
</dbReference>
<dbReference type="Gene3D" id="3.40.140.10">
    <property type="entry name" value="Cytidine Deaminase, domain 2"/>
    <property type="match status" value="1"/>
</dbReference>
<dbReference type="InterPro" id="IPR002734">
    <property type="entry name" value="RibDG_C"/>
</dbReference>
<dbReference type="InterPro" id="IPR011549">
    <property type="entry name" value="RibD_C"/>
</dbReference>
<comment type="catalytic activity">
    <reaction evidence="2">
        <text>2,5-diamino-6-hydroxy-4-(5-phosphoribosylamino)-pyrimidine + H2O = 2,5,6-triamino-4-hydroxypyrimidine + D-ribose 5-phosphate</text>
        <dbReference type="Rhea" id="RHEA:23436"/>
        <dbReference type="ChEBI" id="CHEBI:15377"/>
        <dbReference type="ChEBI" id="CHEBI:58614"/>
        <dbReference type="ChEBI" id="CHEBI:78346"/>
        <dbReference type="ChEBI" id="CHEBI:137796"/>
    </reaction>
</comment>
<keyword evidence="8" id="KW-0511">Multifunctional enzyme</keyword>
<evidence type="ECO:0000256" key="8">
    <source>
        <dbReference type="ARBA" id="ARBA00023268"/>
    </source>
</evidence>
<dbReference type="PROSITE" id="PS51747">
    <property type="entry name" value="CYT_DCMP_DEAMINASES_2"/>
    <property type="match status" value="1"/>
</dbReference>
<dbReference type="InterPro" id="IPR037238">
    <property type="entry name" value="YbiA-like_sf"/>
</dbReference>
<evidence type="ECO:0000256" key="4">
    <source>
        <dbReference type="ARBA" id="ARBA00013173"/>
    </source>
</evidence>
<gene>
    <name evidence="11" type="ORF">J5N97_010564</name>
</gene>
<keyword evidence="5" id="KW-0378">Hydrolase</keyword>
<dbReference type="NCBIfam" id="TIGR00326">
    <property type="entry name" value="eubact_ribD"/>
    <property type="match status" value="1"/>
</dbReference>
<keyword evidence="12" id="KW-1185">Reference proteome</keyword>
<dbReference type="GO" id="GO:0016799">
    <property type="term" value="F:hydrolase activity, hydrolyzing N-glycosyl compounds"/>
    <property type="evidence" value="ECO:0007669"/>
    <property type="project" value="UniProtKB-ARBA"/>
</dbReference>
<comment type="caution">
    <text evidence="11">The sequence shown here is derived from an EMBL/GenBank/DDBJ whole genome shotgun (WGS) entry which is preliminary data.</text>
</comment>
<evidence type="ECO:0000256" key="6">
    <source>
        <dbReference type="ARBA" id="ARBA00022857"/>
    </source>
</evidence>
<dbReference type="OrthoDB" id="206452at2759"/>
<comment type="pathway">
    <text evidence="3">Cofactor biosynthesis; riboflavin biosynthesis; 5-amino-6-(D-ribitylamino)uracil from GTP: step 3/4.</text>
</comment>
<dbReference type="Pfam" id="PF01872">
    <property type="entry name" value="RibD_C"/>
    <property type="match status" value="1"/>
</dbReference>
<dbReference type="SUPFAM" id="SSF53927">
    <property type="entry name" value="Cytidine deaminase-like"/>
    <property type="match status" value="1"/>
</dbReference>
<dbReference type="Gene3D" id="3.40.430.10">
    <property type="entry name" value="Dihydrofolate Reductase, subunit A"/>
    <property type="match status" value="1"/>
</dbReference>
<dbReference type="GO" id="GO:0050661">
    <property type="term" value="F:NADP binding"/>
    <property type="evidence" value="ECO:0007669"/>
    <property type="project" value="InterPro"/>
</dbReference>
<evidence type="ECO:0000256" key="3">
    <source>
        <dbReference type="ARBA" id="ARBA00004910"/>
    </source>
</evidence>
<name>A0A9D5HMN5_9LILI</name>
<reference evidence="11" key="1">
    <citation type="submission" date="2021-03" db="EMBL/GenBank/DDBJ databases">
        <authorList>
            <person name="Li Z."/>
            <person name="Yang C."/>
        </authorList>
    </citation>
    <scope>NUCLEOTIDE SEQUENCE</scope>
    <source>
        <strain evidence="11">Dzin_1.0</strain>
        <tissue evidence="11">Leaf</tissue>
    </source>
</reference>
<dbReference type="InterPro" id="IPR012816">
    <property type="entry name" value="NADAR"/>
</dbReference>
<dbReference type="CDD" id="cd15457">
    <property type="entry name" value="NADAR"/>
    <property type="match status" value="1"/>
</dbReference>
<dbReference type="EMBL" id="JAGGNH010000002">
    <property type="protein sequence ID" value="KAJ0982309.1"/>
    <property type="molecule type" value="Genomic_DNA"/>
</dbReference>
<dbReference type="SUPFAM" id="SSF53597">
    <property type="entry name" value="Dihydrofolate reductase-like"/>
    <property type="match status" value="1"/>
</dbReference>
<dbReference type="EC" id="1.1.1.193" evidence="4"/>
<dbReference type="InterPro" id="IPR004794">
    <property type="entry name" value="Eubact_RibD"/>
</dbReference>
<dbReference type="InterPro" id="IPR002125">
    <property type="entry name" value="CMP_dCMP_dom"/>
</dbReference>
<evidence type="ECO:0000256" key="5">
    <source>
        <dbReference type="ARBA" id="ARBA00022801"/>
    </source>
</evidence>
<evidence type="ECO:0000256" key="7">
    <source>
        <dbReference type="ARBA" id="ARBA00023002"/>
    </source>
</evidence>
<dbReference type="SUPFAM" id="SSF143990">
    <property type="entry name" value="YbiA-like"/>
    <property type="match status" value="1"/>
</dbReference>
<evidence type="ECO:0000259" key="10">
    <source>
        <dbReference type="PROSITE" id="PS51747"/>
    </source>
</evidence>
<dbReference type="GO" id="GO:0009231">
    <property type="term" value="P:riboflavin biosynthetic process"/>
    <property type="evidence" value="ECO:0007669"/>
    <property type="project" value="InterPro"/>
</dbReference>
<comment type="catalytic activity">
    <reaction evidence="1">
        <text>5-amino-6-(5-phospho-D-ribosylamino)uracil + H2O = 5,6-diaminouracil + D-ribose 5-phosphate</text>
        <dbReference type="Rhea" id="RHEA:55020"/>
        <dbReference type="ChEBI" id="CHEBI:15377"/>
        <dbReference type="ChEBI" id="CHEBI:46252"/>
        <dbReference type="ChEBI" id="CHEBI:58453"/>
        <dbReference type="ChEBI" id="CHEBI:78346"/>
    </reaction>
</comment>
<dbReference type="Gene3D" id="1.10.357.40">
    <property type="entry name" value="YbiA-like"/>
    <property type="match status" value="1"/>
</dbReference>
<dbReference type="AlphaFoldDB" id="A0A9D5HMN5"/>
<dbReference type="GO" id="GO:0008703">
    <property type="term" value="F:5-amino-6-(5-phosphoribosylamino)uracil reductase activity"/>
    <property type="evidence" value="ECO:0007669"/>
    <property type="project" value="UniProtKB-EC"/>
</dbReference>
<evidence type="ECO:0000313" key="12">
    <source>
        <dbReference type="Proteomes" id="UP001085076"/>
    </source>
</evidence>
<evidence type="ECO:0000313" key="11">
    <source>
        <dbReference type="EMBL" id="KAJ0982309.1"/>
    </source>
</evidence>
<keyword evidence="6" id="KW-0521">NADP</keyword>
<dbReference type="PANTHER" id="PTHR38011">
    <property type="entry name" value="DIHYDROFOLATE REDUCTASE FAMILY PROTEIN (AFU_ORTHOLOGUE AFUA_8G06820)"/>
    <property type="match status" value="1"/>
</dbReference>
<sequence length="588" mass="64347">MASILSLGTLSPVASLFDHTKACSSRSTTHSQEAALLKRAAEVADMSAGLTAPHPNFGCVIARGTDVVGHGFLYAQGTKCAELQAVETARELSRGATAYLNMESGDCYGDLTPVSSLVQAGISRVVMGIRHPLRHLRGKGIQALRSEGIHVDVIGEDLWSKAFQEALKSCLVVNEPLLYRAAYGVPFSVLKFAMTLDGKIAASSGHASWVSSKSSRDRVLELRGRSDAIIVGGNTVRRDDPRLTARHGGGHVPVRIVLSQALDLPEERKLWNVFDAYTIVGTQRGACKDMQKKLASKGVEVVEFDFLNPKDVMEYCYDRGYLSLLWECGGYLSAPAIRSGVIHKLFAFVAPKIIGGVNAPSPVGELGNVEMKQAIDLIDVSYEQIGPDILVSGYIKPIPDLSPVIPSVDETSALDPTISPYDTDIIFFYKTWDQYGVFSNFSPHPVPMPDENGDYITWPSVEHYYQASKFMTVDTPLAKELVQQIMIAKSPEEAARVGRKSQRQHPELVRPDWESVKIDIMYSALKCKFSMYPSLNSMLRSTAGSILVEASPHDLFWGGGREGEGLNYLGRLLMKLRAELTEETSTSI</sequence>
<dbReference type="GO" id="GO:1901135">
    <property type="term" value="P:carbohydrate derivative metabolic process"/>
    <property type="evidence" value="ECO:0007669"/>
    <property type="project" value="UniProtKB-ARBA"/>
</dbReference>
<feature type="domain" description="CMP/dCMP-type deaminase" evidence="10">
    <location>
        <begin position="31"/>
        <end position="152"/>
    </location>
</feature>
<evidence type="ECO:0000256" key="1">
    <source>
        <dbReference type="ARBA" id="ARBA00000022"/>
    </source>
</evidence>
<dbReference type="Proteomes" id="UP001085076">
    <property type="component" value="Miscellaneous, Linkage group lg02"/>
</dbReference>
<keyword evidence="7" id="KW-0560">Oxidoreductase</keyword>
<dbReference type="NCBIfam" id="TIGR02464">
    <property type="entry name" value="ribofla_fusion"/>
    <property type="match status" value="1"/>
</dbReference>
<protein>
    <recommendedName>
        <fullName evidence="4">5-amino-6-(5-phosphoribosylamino)uracil reductase</fullName>
        <ecNumber evidence="4">1.1.1.193</ecNumber>
    </recommendedName>
</protein>
<evidence type="ECO:0000256" key="9">
    <source>
        <dbReference type="ARBA" id="ARBA00023295"/>
    </source>
</evidence>
<organism evidence="11 12">
    <name type="scientific">Dioscorea zingiberensis</name>
    <dbReference type="NCBI Taxonomy" id="325984"/>
    <lineage>
        <taxon>Eukaryota</taxon>
        <taxon>Viridiplantae</taxon>
        <taxon>Streptophyta</taxon>
        <taxon>Embryophyta</taxon>
        <taxon>Tracheophyta</taxon>
        <taxon>Spermatophyta</taxon>
        <taxon>Magnoliopsida</taxon>
        <taxon>Liliopsida</taxon>
        <taxon>Dioscoreales</taxon>
        <taxon>Dioscoreaceae</taxon>
        <taxon>Dioscorea</taxon>
    </lineage>
</organism>
<dbReference type="FunFam" id="1.10.357.40:FF:000001">
    <property type="entry name" value="Swarming motility protein ybiA"/>
    <property type="match status" value="1"/>
</dbReference>
<evidence type="ECO:0000256" key="2">
    <source>
        <dbReference type="ARBA" id="ARBA00000751"/>
    </source>
</evidence>
<dbReference type="InterPro" id="IPR016193">
    <property type="entry name" value="Cytidine_deaminase-like"/>
</dbReference>
<dbReference type="InterPro" id="IPR024072">
    <property type="entry name" value="DHFR-like_dom_sf"/>
</dbReference>